<name>A0A4C1SCR4_EUMVA</name>
<reference evidence="1 2" key="1">
    <citation type="journal article" date="2019" name="Commun. Biol.">
        <title>The bagworm genome reveals a unique fibroin gene that provides high tensile strength.</title>
        <authorList>
            <person name="Kono N."/>
            <person name="Nakamura H."/>
            <person name="Ohtoshi R."/>
            <person name="Tomita M."/>
            <person name="Numata K."/>
            <person name="Arakawa K."/>
        </authorList>
    </citation>
    <scope>NUCLEOTIDE SEQUENCE [LARGE SCALE GENOMIC DNA]</scope>
</reference>
<organism evidence="1 2">
    <name type="scientific">Eumeta variegata</name>
    <name type="common">Bagworm moth</name>
    <name type="synonym">Eumeta japonica</name>
    <dbReference type="NCBI Taxonomy" id="151549"/>
    <lineage>
        <taxon>Eukaryota</taxon>
        <taxon>Metazoa</taxon>
        <taxon>Ecdysozoa</taxon>
        <taxon>Arthropoda</taxon>
        <taxon>Hexapoda</taxon>
        <taxon>Insecta</taxon>
        <taxon>Pterygota</taxon>
        <taxon>Neoptera</taxon>
        <taxon>Endopterygota</taxon>
        <taxon>Lepidoptera</taxon>
        <taxon>Glossata</taxon>
        <taxon>Ditrysia</taxon>
        <taxon>Tineoidea</taxon>
        <taxon>Psychidae</taxon>
        <taxon>Oiketicinae</taxon>
        <taxon>Eumeta</taxon>
    </lineage>
</organism>
<evidence type="ECO:0000313" key="2">
    <source>
        <dbReference type="Proteomes" id="UP000299102"/>
    </source>
</evidence>
<dbReference type="AlphaFoldDB" id="A0A4C1SCR4"/>
<evidence type="ECO:0000313" key="1">
    <source>
        <dbReference type="EMBL" id="GBO98870.1"/>
    </source>
</evidence>
<accession>A0A4C1SCR4</accession>
<proteinExistence type="predicted"/>
<dbReference type="EMBL" id="BGZK01003219">
    <property type="protein sequence ID" value="GBO98870.1"/>
    <property type="molecule type" value="Genomic_DNA"/>
</dbReference>
<comment type="caution">
    <text evidence="1">The sequence shown here is derived from an EMBL/GenBank/DDBJ whole genome shotgun (WGS) entry which is preliminary data.</text>
</comment>
<gene>
    <name evidence="1" type="ORF">EVAR_94673_1</name>
</gene>
<keyword evidence="2" id="KW-1185">Reference proteome</keyword>
<sequence length="89" mass="10113">MARPSTREVKEDHIEVDPAYESVSEDRSLFFDTISTSRSRRSGRRRRGTRQTVSICEFAGRRSPNPVGRLRFEGDIFDALTSRPPPTSA</sequence>
<dbReference type="Proteomes" id="UP000299102">
    <property type="component" value="Unassembled WGS sequence"/>
</dbReference>
<protein>
    <submittedName>
        <fullName evidence="1">Uncharacterized protein</fullName>
    </submittedName>
</protein>